<dbReference type="SUPFAM" id="SSF53955">
    <property type="entry name" value="Lysozyme-like"/>
    <property type="match status" value="1"/>
</dbReference>
<comment type="catalytic activity">
    <reaction evidence="20">
        <text>Preferential cleavage: (Ac)2-L-Lys-D-Ala-|-D-Ala. Also transpeptidation of peptidyl-alanyl moieties that are N-acyl substituents of D-alanine.</text>
        <dbReference type="EC" id="3.4.16.4"/>
    </reaction>
</comment>
<dbReference type="InterPro" id="IPR023346">
    <property type="entry name" value="Lysozyme-like_dom_sf"/>
</dbReference>
<dbReference type="NCBIfam" id="TIGR02074">
    <property type="entry name" value="PBP_1a_fam"/>
    <property type="match status" value="1"/>
</dbReference>
<gene>
    <name evidence="29" type="primary">mrcB</name>
    <name evidence="29" type="ORF">HMF8227_00484</name>
</gene>
<dbReference type="GO" id="GO:0030288">
    <property type="term" value="C:outer membrane-bounded periplasmic space"/>
    <property type="evidence" value="ECO:0007669"/>
    <property type="project" value="TreeGrafter"/>
</dbReference>
<dbReference type="InterPro" id="IPR028166">
    <property type="entry name" value="UB2H"/>
</dbReference>
<dbReference type="EMBL" id="CP029347">
    <property type="protein sequence ID" value="AWL10980.1"/>
    <property type="molecule type" value="Genomic_DNA"/>
</dbReference>
<dbReference type="InterPro" id="IPR012338">
    <property type="entry name" value="Beta-lactam/transpept-like"/>
</dbReference>
<dbReference type="Gene3D" id="1.10.3810.10">
    <property type="entry name" value="Biosynthetic peptidoglycan transglycosylase-like"/>
    <property type="match status" value="1"/>
</dbReference>
<keyword evidence="18 23" id="KW-0961">Cell wall biogenesis/degradation</keyword>
<keyword evidence="13 23" id="KW-0133">Cell shape</keyword>
<comment type="similarity">
    <text evidence="5 23">In the N-terminal section; belongs to the glycosyltransferase 51 family.</text>
</comment>
<dbReference type="UniPathway" id="UPA00219"/>
<keyword evidence="16" id="KW-0046">Antibiotic resistance</keyword>
<feature type="compositionally biased region" description="Basic and acidic residues" evidence="25">
    <location>
        <begin position="763"/>
        <end position="774"/>
    </location>
</feature>
<dbReference type="GO" id="GO:0006508">
    <property type="term" value="P:proteolysis"/>
    <property type="evidence" value="ECO:0007669"/>
    <property type="project" value="UniProtKB-KW"/>
</dbReference>
<evidence type="ECO:0000256" key="9">
    <source>
        <dbReference type="ARBA" id="ARBA00022670"/>
    </source>
</evidence>
<evidence type="ECO:0000256" key="20">
    <source>
        <dbReference type="ARBA" id="ARBA00034000"/>
    </source>
</evidence>
<evidence type="ECO:0000256" key="18">
    <source>
        <dbReference type="ARBA" id="ARBA00023316"/>
    </source>
</evidence>
<keyword evidence="15" id="KW-0472">Membrane</keyword>
<dbReference type="KEGG" id="salh:HMF8227_00484"/>
<dbReference type="InterPro" id="IPR001460">
    <property type="entry name" value="PCN-bd_Tpept"/>
</dbReference>
<evidence type="ECO:0000256" key="12">
    <source>
        <dbReference type="ARBA" id="ARBA00022801"/>
    </source>
</evidence>
<dbReference type="InterPro" id="IPR050396">
    <property type="entry name" value="Glycosyltr_51/Transpeptidase"/>
</dbReference>
<comment type="subcellular location">
    <subcellularLocation>
        <location evidence="2">Cell membrane</location>
    </subcellularLocation>
</comment>
<dbReference type="PIRSF" id="PIRSF002799">
    <property type="entry name" value="PBP_1b"/>
    <property type="match status" value="1"/>
</dbReference>
<feature type="domain" description="Glycosyl transferase family 51" evidence="27">
    <location>
        <begin position="167"/>
        <end position="337"/>
    </location>
</feature>
<feature type="domain" description="Penicillin-binding protein transpeptidase" evidence="26">
    <location>
        <begin position="432"/>
        <end position="664"/>
    </location>
</feature>
<dbReference type="AlphaFoldDB" id="A0A2S2E121"/>
<comment type="function">
    <text evidence="1 23">Cell wall formation. Synthesis of cross-linked peptidoglycan from the lipid intermediates. The enzyme has a penicillin-insensitive transglycosylase N-terminal domain (formation of linear glycan strands) and a penicillin-sensitive transpeptidase C-terminal domain (cross-linking of the peptide subunits).</text>
</comment>
<evidence type="ECO:0000256" key="14">
    <source>
        <dbReference type="ARBA" id="ARBA00022984"/>
    </source>
</evidence>
<dbReference type="PANTHER" id="PTHR32282:SF11">
    <property type="entry name" value="PENICILLIN-BINDING PROTEIN 1B"/>
    <property type="match status" value="1"/>
</dbReference>
<dbReference type="GO" id="GO:0008658">
    <property type="term" value="F:penicillin binding"/>
    <property type="evidence" value="ECO:0007669"/>
    <property type="project" value="UniProtKB-UniRule"/>
</dbReference>
<dbReference type="Pfam" id="PF00912">
    <property type="entry name" value="Transgly"/>
    <property type="match status" value="1"/>
</dbReference>
<keyword evidence="8" id="KW-0121">Carboxypeptidase</keyword>
<evidence type="ECO:0000256" key="3">
    <source>
        <dbReference type="ARBA" id="ARBA00004752"/>
    </source>
</evidence>
<evidence type="ECO:0000256" key="19">
    <source>
        <dbReference type="ARBA" id="ARBA00032454"/>
    </source>
</evidence>
<evidence type="ECO:0000256" key="25">
    <source>
        <dbReference type="SAM" id="MobiDB-lite"/>
    </source>
</evidence>
<organism evidence="29 30">
    <name type="scientific">Saliniradius amylolyticus</name>
    <dbReference type="NCBI Taxonomy" id="2183582"/>
    <lineage>
        <taxon>Bacteria</taxon>
        <taxon>Pseudomonadati</taxon>
        <taxon>Pseudomonadota</taxon>
        <taxon>Gammaproteobacteria</taxon>
        <taxon>Alteromonadales</taxon>
        <taxon>Alteromonadaceae</taxon>
        <taxon>Saliniradius</taxon>
    </lineage>
</organism>
<evidence type="ECO:0000256" key="13">
    <source>
        <dbReference type="ARBA" id="ARBA00022960"/>
    </source>
</evidence>
<evidence type="ECO:0000256" key="15">
    <source>
        <dbReference type="ARBA" id="ARBA00023136"/>
    </source>
</evidence>
<dbReference type="Gene3D" id="3.40.710.10">
    <property type="entry name" value="DD-peptidase/beta-lactamase superfamily"/>
    <property type="match status" value="1"/>
</dbReference>
<name>A0A2S2E121_9ALTE</name>
<dbReference type="GO" id="GO:0046677">
    <property type="term" value="P:response to antibiotic"/>
    <property type="evidence" value="ECO:0007669"/>
    <property type="project" value="UniProtKB-UniRule"/>
</dbReference>
<dbReference type="SUPFAM" id="SSF56601">
    <property type="entry name" value="beta-lactamase/transpeptidase-like"/>
    <property type="match status" value="1"/>
</dbReference>
<evidence type="ECO:0000256" key="16">
    <source>
        <dbReference type="ARBA" id="ARBA00023251"/>
    </source>
</evidence>
<accession>A0A2S2E121</accession>
<keyword evidence="9" id="KW-0645">Protease</keyword>
<feature type="active site" description="Proton donor; for transglycosylase activity" evidence="24">
    <location>
        <position position="192"/>
    </location>
</feature>
<sequence length="781" mass="88262">MSRRKPAKPQKPSLWRRINPFAWIWRNKWKLGFTGLAVLVVYGLYLDALIQDKFSGKKWEVPAQVYARAMTLFEGQRLKAQEVVEELQLLGYREVKQADRSGEFSRHGQRLRIYRRAFDFADGAQPVMPVELEFGNDRLRRIRVIHNQARQDSLRLEPWLVTRLTPQTKEDRMLVSLEDVPEPLIDMLLLVEDQGFYEHFGISPVGIARALMANIAAGRTVQGGSTLTQQLVKNFFLTRERSLTRKAREAMMALVIELRYSKDEILQAYLNEVYLGQNGANAVHGFGLASYFYFNRPLQELTIPQLATLVGMVKGPSYYHPQRHPERAIERRNLVLKIAFDNLNIRAERYQDWVNRPLMLSRGSVHADKQHPAFIDRVRRELNQVLPNPESQTAGVRIFTTLDPLAQRRAEQVMSRGLNQVERQRGNGPLQGAMVVSDIRSGEIRALVGGKDADFNGFNRALDAQRSIGSVVKPAVYLTALEQDQHYHLASILEDEPVKLRSSQGKVWQPQNYDKTFRGPVTLLEALVNSLNVPTVKLGMALGIDRVADTLQRLGVERKIPHYPAITLGAIELSPIEVNQFYQTIANEGRKEPLHSINAVVGAHNQVLYRHQQMGRQQASPQATYLLNYAMHKVAEEGTASSLASQFPGLNLAGKTGTTDDYRDSWYSGFDLNNLVTVWMGRDDNQPINMTGSSGALKLYTNYLKATHPKPLSRRFPDGLGIAQFNPDTGLPVMQGCPDSLSLPAVLDSLPPRQACHTVHKAPPKDEPPEEKSFWEQLFGS</sequence>
<evidence type="ECO:0000256" key="22">
    <source>
        <dbReference type="NCBIfam" id="TIGR02071"/>
    </source>
</evidence>
<comment type="catalytic activity">
    <reaction evidence="21">
        <text>[GlcNAc-(1-&gt;4)-Mur2Ac(oyl-L-Ala-gamma-D-Glu-L-Lys-D-Ala-D-Ala)](n)-di-trans,octa-cis-undecaprenyl diphosphate + beta-D-GlcNAc-(1-&gt;4)-Mur2Ac(oyl-L-Ala-gamma-D-Glu-L-Lys-D-Ala-D-Ala)-di-trans,octa-cis-undecaprenyl diphosphate = [GlcNAc-(1-&gt;4)-Mur2Ac(oyl-L-Ala-gamma-D-Glu-L-Lys-D-Ala-D-Ala)](n+1)-di-trans,octa-cis-undecaprenyl diphosphate + di-trans,octa-cis-undecaprenyl diphosphate + H(+)</text>
        <dbReference type="Rhea" id="RHEA:23708"/>
        <dbReference type="Rhea" id="RHEA-COMP:9602"/>
        <dbReference type="Rhea" id="RHEA-COMP:9603"/>
        <dbReference type="ChEBI" id="CHEBI:15378"/>
        <dbReference type="ChEBI" id="CHEBI:58405"/>
        <dbReference type="ChEBI" id="CHEBI:60033"/>
        <dbReference type="ChEBI" id="CHEBI:78435"/>
        <dbReference type="EC" id="2.4.99.28"/>
    </reaction>
</comment>
<evidence type="ECO:0000256" key="21">
    <source>
        <dbReference type="ARBA" id="ARBA00049902"/>
    </source>
</evidence>
<keyword evidence="12 29" id="KW-0378">Hydrolase</keyword>
<dbReference type="NCBIfam" id="TIGR02071">
    <property type="entry name" value="PBP_1b"/>
    <property type="match status" value="1"/>
</dbReference>
<keyword evidence="30" id="KW-1185">Reference proteome</keyword>
<dbReference type="GO" id="GO:0009252">
    <property type="term" value="P:peptidoglycan biosynthetic process"/>
    <property type="evidence" value="ECO:0007669"/>
    <property type="project" value="UniProtKB-UniRule"/>
</dbReference>
<dbReference type="GO" id="GO:0009274">
    <property type="term" value="C:peptidoglycan-based cell wall"/>
    <property type="evidence" value="ECO:0007669"/>
    <property type="project" value="UniProtKB-UniRule"/>
</dbReference>
<comment type="similarity">
    <text evidence="4 23">In the C-terminal section; belongs to the transpeptidase family.</text>
</comment>
<evidence type="ECO:0000256" key="17">
    <source>
        <dbReference type="ARBA" id="ARBA00023268"/>
    </source>
</evidence>
<keyword evidence="14 23" id="KW-0573">Peptidoglycan synthesis</keyword>
<evidence type="ECO:0000256" key="8">
    <source>
        <dbReference type="ARBA" id="ARBA00022645"/>
    </source>
</evidence>
<comment type="pathway">
    <text evidence="3 23">Cell wall biogenesis; peptidoglycan biosynthesis.</text>
</comment>
<dbReference type="RefSeq" id="WP_109338657.1">
    <property type="nucleotide sequence ID" value="NZ_CP029347.1"/>
</dbReference>
<evidence type="ECO:0000256" key="1">
    <source>
        <dbReference type="ARBA" id="ARBA00002624"/>
    </source>
</evidence>
<keyword evidence="11 23" id="KW-0808">Transferase</keyword>
<dbReference type="OrthoDB" id="9766909at2"/>
<evidence type="ECO:0000256" key="7">
    <source>
        <dbReference type="ARBA" id="ARBA00022475"/>
    </source>
</evidence>
<dbReference type="Proteomes" id="UP000245728">
    <property type="component" value="Chromosome"/>
</dbReference>
<evidence type="ECO:0000256" key="2">
    <source>
        <dbReference type="ARBA" id="ARBA00004236"/>
    </source>
</evidence>
<feature type="domain" description="Bifunctional transglycosylase second" evidence="28">
    <location>
        <begin position="72"/>
        <end position="156"/>
    </location>
</feature>
<keyword evidence="10 23" id="KW-0328">Glycosyltransferase</keyword>
<evidence type="ECO:0000256" key="5">
    <source>
        <dbReference type="ARBA" id="ARBA00007739"/>
    </source>
</evidence>
<evidence type="ECO:0000256" key="6">
    <source>
        <dbReference type="ARBA" id="ARBA00018637"/>
    </source>
</evidence>
<feature type="region of interest" description="Disordered" evidence="25">
    <location>
        <begin position="760"/>
        <end position="781"/>
    </location>
</feature>
<reference evidence="29 30" key="1">
    <citation type="submission" date="2018-05" db="EMBL/GenBank/DDBJ databases">
        <title>Salinimonas sp. HMF8227 Genome sequencing and assembly.</title>
        <authorList>
            <person name="Kang H."/>
            <person name="Kang J."/>
            <person name="Cha I."/>
            <person name="Kim H."/>
            <person name="Joh K."/>
        </authorList>
    </citation>
    <scope>NUCLEOTIDE SEQUENCE [LARGE SCALE GENOMIC DNA]</scope>
    <source>
        <strain evidence="29 30">HMF8227</strain>
    </source>
</reference>
<dbReference type="GO" id="GO:0008360">
    <property type="term" value="P:regulation of cell shape"/>
    <property type="evidence" value="ECO:0007669"/>
    <property type="project" value="UniProtKB-UniRule"/>
</dbReference>
<dbReference type="GO" id="GO:0071555">
    <property type="term" value="P:cell wall organization"/>
    <property type="evidence" value="ECO:0007669"/>
    <property type="project" value="UniProtKB-UniRule"/>
</dbReference>
<evidence type="ECO:0000259" key="28">
    <source>
        <dbReference type="Pfam" id="PF14814"/>
    </source>
</evidence>
<evidence type="ECO:0000259" key="26">
    <source>
        <dbReference type="Pfam" id="PF00905"/>
    </source>
</evidence>
<dbReference type="GO" id="GO:0008955">
    <property type="term" value="F:peptidoglycan glycosyltransferase activity"/>
    <property type="evidence" value="ECO:0007669"/>
    <property type="project" value="UniProtKB-UniRule"/>
</dbReference>
<evidence type="ECO:0000256" key="24">
    <source>
        <dbReference type="PIRSR" id="PIRSR002799-1"/>
    </source>
</evidence>
<evidence type="ECO:0000313" key="29">
    <source>
        <dbReference type="EMBL" id="AWL10980.1"/>
    </source>
</evidence>
<dbReference type="GO" id="GO:0005886">
    <property type="term" value="C:plasma membrane"/>
    <property type="evidence" value="ECO:0007669"/>
    <property type="project" value="UniProtKB-SubCell"/>
</dbReference>
<dbReference type="Pfam" id="PF14814">
    <property type="entry name" value="UB2H"/>
    <property type="match status" value="1"/>
</dbReference>
<dbReference type="InterPro" id="IPR011813">
    <property type="entry name" value="PBP_1b"/>
</dbReference>
<proteinExistence type="inferred from homology"/>
<protein>
    <recommendedName>
        <fullName evidence="6 22">Penicillin-binding protein 1B</fullName>
        <shortName evidence="23">PBP-1b</shortName>
        <shortName evidence="23">PBP1b</shortName>
    </recommendedName>
    <alternativeName>
        <fullName evidence="19 23">Murein polymerase</fullName>
    </alternativeName>
</protein>
<evidence type="ECO:0000256" key="4">
    <source>
        <dbReference type="ARBA" id="ARBA00007090"/>
    </source>
</evidence>
<feature type="active site" description="Acyl-ester intermediate; for transpeptidase activity" evidence="24">
    <location>
        <position position="470"/>
    </location>
</feature>
<evidence type="ECO:0000256" key="10">
    <source>
        <dbReference type="ARBA" id="ARBA00022676"/>
    </source>
</evidence>
<dbReference type="InterPro" id="IPR036950">
    <property type="entry name" value="PBP_transglycosylase"/>
</dbReference>
<dbReference type="GO" id="GO:0009002">
    <property type="term" value="F:serine-type D-Ala-D-Ala carboxypeptidase activity"/>
    <property type="evidence" value="ECO:0007669"/>
    <property type="project" value="UniProtKB-EC"/>
</dbReference>
<evidence type="ECO:0000313" key="30">
    <source>
        <dbReference type="Proteomes" id="UP000245728"/>
    </source>
</evidence>
<keyword evidence="7" id="KW-1003">Cell membrane</keyword>
<dbReference type="Pfam" id="PF00905">
    <property type="entry name" value="Transpeptidase"/>
    <property type="match status" value="1"/>
</dbReference>
<dbReference type="InterPro" id="IPR001264">
    <property type="entry name" value="Glyco_trans_51"/>
</dbReference>
<dbReference type="Gene3D" id="3.30.2060.10">
    <property type="entry name" value="Penicillin-binding protein 1b domain"/>
    <property type="match status" value="1"/>
</dbReference>
<keyword evidence="17" id="KW-0511">Multifunctional enzyme</keyword>
<evidence type="ECO:0000259" key="27">
    <source>
        <dbReference type="Pfam" id="PF00912"/>
    </source>
</evidence>
<evidence type="ECO:0000256" key="11">
    <source>
        <dbReference type="ARBA" id="ARBA00022679"/>
    </source>
</evidence>
<dbReference type="PANTHER" id="PTHR32282">
    <property type="entry name" value="BINDING PROTEIN TRANSPEPTIDASE, PUTATIVE-RELATED"/>
    <property type="match status" value="1"/>
</dbReference>
<evidence type="ECO:0000256" key="23">
    <source>
        <dbReference type="PIRNR" id="PIRNR002799"/>
    </source>
</evidence>